<evidence type="ECO:0000256" key="9">
    <source>
        <dbReference type="SAM" id="MobiDB-lite"/>
    </source>
</evidence>
<name>A0A2C5XTG9_9HYPO</name>
<dbReference type="PROSITE" id="PS52049">
    <property type="entry name" value="ULD"/>
    <property type="match status" value="1"/>
</dbReference>
<keyword evidence="6 7" id="KW-0788">Thiol protease</keyword>
<keyword evidence="5 7" id="KW-0378">Hydrolase</keyword>
<dbReference type="GO" id="GO:0005737">
    <property type="term" value="C:cytoplasm"/>
    <property type="evidence" value="ECO:0007669"/>
    <property type="project" value="TreeGrafter"/>
</dbReference>
<dbReference type="EC" id="3.4.19.12" evidence="8"/>
<dbReference type="SUPFAM" id="SSF54001">
    <property type="entry name" value="Cysteine proteinases"/>
    <property type="match status" value="1"/>
</dbReference>
<keyword evidence="12" id="KW-1185">Reference proteome</keyword>
<feature type="compositionally biased region" description="Basic and acidic residues" evidence="9">
    <location>
        <begin position="367"/>
        <end position="377"/>
    </location>
</feature>
<comment type="similarity">
    <text evidence="2 7 8">Belongs to the peptidase C12 family.</text>
</comment>
<dbReference type="InterPro" id="IPR038765">
    <property type="entry name" value="Papain-like_cys_pep_sf"/>
</dbReference>
<evidence type="ECO:0000256" key="4">
    <source>
        <dbReference type="ARBA" id="ARBA00022786"/>
    </source>
</evidence>
<gene>
    <name evidence="11" type="ORF">CDD81_2615</name>
</gene>
<feature type="domain" description="UCH catalytic" evidence="10">
    <location>
        <begin position="184"/>
        <end position="447"/>
    </location>
</feature>
<evidence type="ECO:0000256" key="7">
    <source>
        <dbReference type="PROSITE-ProRule" id="PRU01393"/>
    </source>
</evidence>
<dbReference type="AlphaFoldDB" id="A0A2C5XTG9"/>
<dbReference type="GO" id="GO:0004843">
    <property type="term" value="F:cysteine-type deubiquitinase activity"/>
    <property type="evidence" value="ECO:0007669"/>
    <property type="project" value="UniProtKB-UniRule"/>
</dbReference>
<accession>A0A2C5XTG9</accession>
<dbReference type="Gene3D" id="3.40.532.10">
    <property type="entry name" value="Peptidase C12, ubiquitin carboxyl-terminal hydrolase"/>
    <property type="match status" value="1"/>
</dbReference>
<evidence type="ECO:0000259" key="10">
    <source>
        <dbReference type="PROSITE" id="PS52048"/>
    </source>
</evidence>
<feature type="site" description="Important for enzyme activity" evidence="7">
    <location>
        <position position="401"/>
    </location>
</feature>
<feature type="region of interest" description="Disordered" evidence="9">
    <location>
        <begin position="339"/>
        <end position="377"/>
    </location>
</feature>
<evidence type="ECO:0000256" key="6">
    <source>
        <dbReference type="ARBA" id="ARBA00022807"/>
    </source>
</evidence>
<dbReference type="Pfam" id="PF01088">
    <property type="entry name" value="Peptidase_C12"/>
    <property type="match status" value="1"/>
</dbReference>
<dbReference type="FunFam" id="3.40.532.10:FF:000010">
    <property type="entry name" value="Ubiquitin carboxyl-terminal hydrolase"/>
    <property type="match status" value="1"/>
</dbReference>
<evidence type="ECO:0000313" key="12">
    <source>
        <dbReference type="Proteomes" id="UP000226192"/>
    </source>
</evidence>
<dbReference type="GO" id="GO:0006511">
    <property type="term" value="P:ubiquitin-dependent protein catabolic process"/>
    <property type="evidence" value="ECO:0007669"/>
    <property type="project" value="UniProtKB-UniRule"/>
</dbReference>
<evidence type="ECO:0000256" key="2">
    <source>
        <dbReference type="ARBA" id="ARBA00009326"/>
    </source>
</evidence>
<protein>
    <recommendedName>
        <fullName evidence="8">Ubiquitin carboxyl-terminal hydrolase</fullName>
        <ecNumber evidence="8">3.4.19.12</ecNumber>
    </recommendedName>
</protein>
<comment type="caution">
    <text evidence="11">The sequence shown here is derived from an EMBL/GenBank/DDBJ whole genome shotgun (WGS) entry which is preliminary data.</text>
</comment>
<dbReference type="PROSITE" id="PS52048">
    <property type="entry name" value="UCH_DOMAIN"/>
    <property type="match status" value="1"/>
</dbReference>
<feature type="active site" description="Proton donor" evidence="7">
    <location>
        <position position="386"/>
    </location>
</feature>
<evidence type="ECO:0000256" key="5">
    <source>
        <dbReference type="ARBA" id="ARBA00022801"/>
    </source>
</evidence>
<feature type="region of interest" description="Disordered" evidence="9">
    <location>
        <begin position="1"/>
        <end position="37"/>
    </location>
</feature>
<evidence type="ECO:0000256" key="8">
    <source>
        <dbReference type="RuleBase" id="RU361215"/>
    </source>
</evidence>
<dbReference type="STRING" id="1399860.A0A2C5XTG9"/>
<organism evidence="11 12">
    <name type="scientific">Ophiocordyceps australis</name>
    <dbReference type="NCBI Taxonomy" id="1399860"/>
    <lineage>
        <taxon>Eukaryota</taxon>
        <taxon>Fungi</taxon>
        <taxon>Dikarya</taxon>
        <taxon>Ascomycota</taxon>
        <taxon>Pezizomycotina</taxon>
        <taxon>Sordariomycetes</taxon>
        <taxon>Hypocreomycetidae</taxon>
        <taxon>Hypocreales</taxon>
        <taxon>Ophiocordycipitaceae</taxon>
        <taxon>Ophiocordyceps</taxon>
    </lineage>
</organism>
<feature type="compositionally biased region" description="Basic residues" evidence="9">
    <location>
        <begin position="342"/>
        <end position="355"/>
    </location>
</feature>
<dbReference type="InterPro" id="IPR001578">
    <property type="entry name" value="Peptidase_C12_UCH"/>
</dbReference>
<feature type="site" description="Transition state stabilizer" evidence="7">
    <location>
        <position position="260"/>
    </location>
</feature>
<feature type="active site" description="Nucleophile" evidence="7">
    <location>
        <position position="266"/>
    </location>
</feature>
<evidence type="ECO:0000256" key="3">
    <source>
        <dbReference type="ARBA" id="ARBA00022670"/>
    </source>
</evidence>
<reference evidence="11 12" key="1">
    <citation type="submission" date="2017-06" db="EMBL/GenBank/DDBJ databases">
        <title>Ant-infecting Ophiocordyceps genomes reveal a high diversity of potential behavioral manipulation genes and a possible major role for enterotoxins.</title>
        <authorList>
            <person name="De Bekker C."/>
            <person name="Evans H.C."/>
            <person name="Brachmann A."/>
            <person name="Hughes D.P."/>
        </authorList>
    </citation>
    <scope>NUCLEOTIDE SEQUENCE [LARGE SCALE GENOMIC DNA]</scope>
    <source>
        <strain evidence="11 12">Map64</strain>
    </source>
</reference>
<feature type="compositionally biased region" description="Low complexity" evidence="9">
    <location>
        <begin position="95"/>
        <end position="126"/>
    </location>
</feature>
<dbReference type="OrthoDB" id="1924260at2759"/>
<feature type="region of interest" description="Disordered" evidence="9">
    <location>
        <begin position="95"/>
        <end position="160"/>
    </location>
</feature>
<proteinExistence type="inferred from homology"/>
<dbReference type="PANTHER" id="PTHR10589:SF16">
    <property type="entry name" value="UBIQUITIN CARBOXYL-TERMINAL HYDROLASE ISOZYME L5"/>
    <property type="match status" value="1"/>
</dbReference>
<dbReference type="InterPro" id="IPR036959">
    <property type="entry name" value="Peptidase_C12_UCH_sf"/>
</dbReference>
<dbReference type="PRINTS" id="PR00707">
    <property type="entry name" value="UBCTHYDRLASE"/>
</dbReference>
<dbReference type="GO" id="GO:0016579">
    <property type="term" value="P:protein deubiquitination"/>
    <property type="evidence" value="ECO:0007669"/>
    <property type="project" value="TreeGrafter"/>
</dbReference>
<evidence type="ECO:0000256" key="1">
    <source>
        <dbReference type="ARBA" id="ARBA00000707"/>
    </source>
</evidence>
<dbReference type="Proteomes" id="UP000226192">
    <property type="component" value="Unassembled WGS sequence"/>
</dbReference>
<keyword evidence="3 7" id="KW-0645">Protease</keyword>
<dbReference type="EMBL" id="NJET01000184">
    <property type="protein sequence ID" value="PHH59747.1"/>
    <property type="molecule type" value="Genomic_DNA"/>
</dbReference>
<evidence type="ECO:0000313" key="11">
    <source>
        <dbReference type="EMBL" id="PHH59747.1"/>
    </source>
</evidence>
<keyword evidence="4 7" id="KW-0833">Ubl conjugation pathway</keyword>
<sequence>MAASRPPSPHLSCSSAVTAMTRKSRLAPHGSAASDAPRLSDDALDHIAQHLAASLSDKIVHDIVDKVAAKLADKIGATIVAKLDEALAHVVAPDSAKQSASSTQATAAQEAPAASDALAAPDLAVSPLPPRVHPINKTEPCRKRKRTTPDDKNATAENSLDPCNDALLEALRPLTPSHVEEWDGWVEVESEPAFFNSILQRLGVGQVAIKELLSLEDWALAMLPQPVLGLIFLFQYAPHLDHQDHDGDYEQGDSIWFANQTTNNSCASVALLNIVMNTHQIQLGPELQAFKHSTQHLSPPMRGHRIGANMFIRTAHNSFARRMDQLNADLCLASEVEENRRAQARKRSVPRKPRRKESDMTGGSSKQLHEEQSKRHREPDVDYAYHFIAYVPARGAVWELDGMRIKPRRIGPLDTNDWTSVAGPRIQERIREYGDQENNFSLLALCRSPLLTLRDKIASNLAAMRLVYSQMKADDNFNNLVAAEELLVHVDSSAQLHEFGLDLACVDAAPIATSVRAQLAQPTFDTEQAFGLYKSFNTATKAAMTKYRDEFLAEAVQEDRVRSRQQDYTPALHCWLTKLAEKGFLEDVIKKSQP</sequence>
<comment type="catalytic activity">
    <reaction evidence="1 7 8">
        <text>Thiol-dependent hydrolysis of ester, thioester, amide, peptide and isopeptide bonds formed by the C-terminal Gly of ubiquitin (a 76-residue protein attached to proteins as an intracellular targeting signal).</text>
        <dbReference type="EC" id="3.4.19.12"/>
    </reaction>
</comment>
<dbReference type="PANTHER" id="PTHR10589">
    <property type="entry name" value="UBIQUITIN CARBOXYL-TERMINAL HYDROLASE"/>
    <property type="match status" value="1"/>
</dbReference>